<sequence>MGATEMVAKWIVDTTYEDIPPDAIRVANESCFDLVGVILAGSTQKVGDIIRSYAGDLGGNEEATILATGERTSVLNAALVNGTMGHALDYDDFGGFGHPTVAIFPALMALGESIGATGRDLMEAYVVGCEVGLAVDYATHYHTHQMHRGFHSTAILGRLAAAAACAKLLKLDEQQTTMALGMAGSMAGGVIHNFGTMTKPLHAGMTCRDGVMAAQLAQRGFTAGDQILEHPVGFTATVIGDEDTDLSAAADKLGKPFRVQDALMIKKYPSCGGNHAMLDSVFGLMREYEFGYEDVANAEVVQSYASTVMLYEEPETDLKGKFSAKYNMAAALVDGEIGIDTFTDEKIAESDVQDMMDRVRLRVQSKWELGGSEVSKGVPIRITLKDGRVIEHETPRGEILGSQVNPWGMDNITGKFRENVGLVLSDDRVDDAVRQWQDVTRVSDVGEAIRGTLVR</sequence>
<accession>A0AA35RV38</accession>
<evidence type="ECO:0000313" key="4">
    <source>
        <dbReference type="EMBL" id="CAI8018300.1"/>
    </source>
</evidence>
<organism evidence="4 5">
    <name type="scientific">Geodia barretti</name>
    <name type="common">Barrett's horny sponge</name>
    <dbReference type="NCBI Taxonomy" id="519541"/>
    <lineage>
        <taxon>Eukaryota</taxon>
        <taxon>Metazoa</taxon>
        <taxon>Porifera</taxon>
        <taxon>Demospongiae</taxon>
        <taxon>Heteroscleromorpha</taxon>
        <taxon>Tetractinellida</taxon>
        <taxon>Astrophorina</taxon>
        <taxon>Geodiidae</taxon>
        <taxon>Geodia</taxon>
    </lineage>
</organism>
<keyword evidence="5" id="KW-1185">Reference proteome</keyword>
<feature type="domain" description="MmgE/PrpD C-terminal" evidence="3">
    <location>
        <begin position="268"/>
        <end position="432"/>
    </location>
</feature>
<dbReference type="AlphaFoldDB" id="A0AA35RV38"/>
<dbReference type="InterPro" id="IPR005656">
    <property type="entry name" value="MmgE_PrpD"/>
</dbReference>
<dbReference type="InterPro" id="IPR036148">
    <property type="entry name" value="MmgE/PrpD_sf"/>
</dbReference>
<comment type="caution">
    <text evidence="4">The sequence shown here is derived from an EMBL/GenBank/DDBJ whole genome shotgun (WGS) entry which is preliminary data.</text>
</comment>
<comment type="similarity">
    <text evidence="1">Belongs to the PrpD family.</text>
</comment>
<evidence type="ECO:0000256" key="1">
    <source>
        <dbReference type="ARBA" id="ARBA00006174"/>
    </source>
</evidence>
<dbReference type="Proteomes" id="UP001174909">
    <property type="component" value="Unassembled WGS sequence"/>
</dbReference>
<dbReference type="Gene3D" id="3.30.1330.120">
    <property type="entry name" value="2-methylcitrate dehydratase PrpD"/>
    <property type="match status" value="1"/>
</dbReference>
<gene>
    <name evidence="4" type="ORF">GBAR_LOCUS11091</name>
</gene>
<dbReference type="PANTHER" id="PTHR16943">
    <property type="entry name" value="2-METHYLCITRATE DEHYDRATASE-RELATED"/>
    <property type="match status" value="1"/>
</dbReference>
<dbReference type="Pfam" id="PF03972">
    <property type="entry name" value="MmgE_PrpD_N"/>
    <property type="match status" value="1"/>
</dbReference>
<evidence type="ECO:0000259" key="2">
    <source>
        <dbReference type="Pfam" id="PF03972"/>
    </source>
</evidence>
<name>A0AA35RV38_GEOBA</name>
<dbReference type="InterPro" id="IPR042188">
    <property type="entry name" value="MmgE/PrpD_sf_2"/>
</dbReference>
<dbReference type="Pfam" id="PF19305">
    <property type="entry name" value="MmgE_PrpD_C"/>
    <property type="match status" value="1"/>
</dbReference>
<dbReference type="EMBL" id="CASHTH010001687">
    <property type="protein sequence ID" value="CAI8018300.1"/>
    <property type="molecule type" value="Genomic_DNA"/>
</dbReference>
<reference evidence="4" key="1">
    <citation type="submission" date="2023-03" db="EMBL/GenBank/DDBJ databases">
        <authorList>
            <person name="Steffen K."/>
            <person name="Cardenas P."/>
        </authorList>
    </citation>
    <scope>NUCLEOTIDE SEQUENCE</scope>
</reference>
<evidence type="ECO:0000259" key="3">
    <source>
        <dbReference type="Pfam" id="PF19305"/>
    </source>
</evidence>
<feature type="domain" description="MmgE/PrpD N-terminal" evidence="2">
    <location>
        <begin position="7"/>
        <end position="245"/>
    </location>
</feature>
<proteinExistence type="inferred from homology"/>
<dbReference type="InterPro" id="IPR042183">
    <property type="entry name" value="MmgE/PrpD_sf_1"/>
</dbReference>
<dbReference type="GO" id="GO:0016829">
    <property type="term" value="F:lyase activity"/>
    <property type="evidence" value="ECO:0007669"/>
    <property type="project" value="InterPro"/>
</dbReference>
<dbReference type="InterPro" id="IPR045336">
    <property type="entry name" value="MmgE_PrpD_N"/>
</dbReference>
<protein>
    <submittedName>
        <fullName evidence="4">Uncharacterized protein YxeQ</fullName>
    </submittedName>
</protein>
<evidence type="ECO:0000313" key="5">
    <source>
        <dbReference type="Proteomes" id="UP001174909"/>
    </source>
</evidence>
<dbReference type="PANTHER" id="PTHR16943:SF8">
    <property type="entry name" value="2-METHYLCITRATE DEHYDRATASE"/>
    <property type="match status" value="1"/>
</dbReference>
<dbReference type="SUPFAM" id="SSF103378">
    <property type="entry name" value="2-methylcitrate dehydratase PrpD"/>
    <property type="match status" value="1"/>
</dbReference>
<dbReference type="Gene3D" id="1.10.4100.10">
    <property type="entry name" value="2-methylcitrate dehydratase PrpD"/>
    <property type="match status" value="1"/>
</dbReference>
<dbReference type="InterPro" id="IPR045337">
    <property type="entry name" value="MmgE_PrpD_C"/>
</dbReference>